<sequence length="35" mass="4355">MKTLRELQETKRLMKEYHEEIAATRGKRKSWKKFC</sequence>
<evidence type="ECO:0000259" key="1">
    <source>
        <dbReference type="Pfam" id="PF13152"/>
    </source>
</evidence>
<comment type="caution">
    <text evidence="2">The sequence shown here is derived from an EMBL/GenBank/DDBJ whole genome shotgun (WGS) entry which is preliminary data.</text>
</comment>
<dbReference type="InterPro" id="IPR025052">
    <property type="entry name" value="DUF3967"/>
</dbReference>
<dbReference type="Pfam" id="PF13152">
    <property type="entry name" value="DUF3967"/>
    <property type="match status" value="1"/>
</dbReference>
<feature type="domain" description="DUF3967" evidence="1">
    <location>
        <begin position="1"/>
        <end position="32"/>
    </location>
</feature>
<dbReference type="Proteomes" id="UP000195321">
    <property type="component" value="Unassembled WGS sequence"/>
</dbReference>
<dbReference type="AlphaFoldDB" id="A0A1Y3M7S2"/>
<evidence type="ECO:0000313" key="2">
    <source>
        <dbReference type="EMBL" id="OUM46485.1"/>
    </source>
</evidence>
<proteinExistence type="predicted"/>
<dbReference type="EMBL" id="MWPX01000044">
    <property type="protein sequence ID" value="OUM46485.1"/>
    <property type="molecule type" value="Genomic_DNA"/>
</dbReference>
<reference evidence="2 3" key="1">
    <citation type="submission" date="2017-02" db="EMBL/GenBank/DDBJ databases">
        <title>Bacillus pseudomycoides isolate FSL K6-0042.</title>
        <authorList>
            <person name="Kovac J."/>
        </authorList>
    </citation>
    <scope>NUCLEOTIDE SEQUENCE [LARGE SCALE GENOMIC DNA]</scope>
    <source>
        <strain evidence="2 3">FSL K6-0042</strain>
    </source>
</reference>
<protein>
    <recommendedName>
        <fullName evidence="1">DUF3967 domain-containing protein</fullName>
    </recommendedName>
</protein>
<organism evidence="2 3">
    <name type="scientific">Bacillus pseudomycoides</name>
    <dbReference type="NCBI Taxonomy" id="64104"/>
    <lineage>
        <taxon>Bacteria</taxon>
        <taxon>Bacillati</taxon>
        <taxon>Bacillota</taxon>
        <taxon>Bacilli</taxon>
        <taxon>Bacillales</taxon>
        <taxon>Bacillaceae</taxon>
        <taxon>Bacillus</taxon>
        <taxon>Bacillus cereus group</taxon>
    </lineage>
</organism>
<name>A0A1Y3M7S2_9BACI</name>
<evidence type="ECO:0000313" key="3">
    <source>
        <dbReference type="Proteomes" id="UP000195321"/>
    </source>
</evidence>
<gene>
    <name evidence="2" type="ORF">BW425_23550</name>
</gene>
<accession>A0A1Y3M7S2</accession>